<comment type="caution">
    <text evidence="1">The sequence shown here is derived from an EMBL/GenBank/DDBJ whole genome shotgun (WGS) entry which is preliminary data.</text>
</comment>
<dbReference type="VEuPathDB" id="TriTrypDB:BCY84_12810"/>
<dbReference type="EMBL" id="PRFC01000015">
    <property type="protein sequence ID" value="PWV17934.1"/>
    <property type="molecule type" value="Genomic_DNA"/>
</dbReference>
<evidence type="ECO:0000313" key="1">
    <source>
        <dbReference type="EMBL" id="PWV17934.1"/>
    </source>
</evidence>
<protein>
    <submittedName>
        <fullName evidence="1">Uncharacterized protein</fullName>
    </submittedName>
</protein>
<dbReference type="VEuPathDB" id="TriTrypDB:C4B63_87g20"/>
<dbReference type="AlphaFoldDB" id="A0A2V2XGR9"/>
<reference evidence="1 2" key="1">
    <citation type="journal article" date="2018" name="Microb. Genom.">
        <title>Expanding an expanded genome: long-read sequencing of Trypanosoma cruzi.</title>
        <authorList>
            <person name="Berna L."/>
            <person name="Rodriguez M."/>
            <person name="Chiribao M.L."/>
            <person name="Parodi-Talice A."/>
            <person name="Pita S."/>
            <person name="Rijo G."/>
            <person name="Alvarez-Valin F."/>
            <person name="Robello C."/>
        </authorList>
    </citation>
    <scope>NUCLEOTIDE SEQUENCE [LARGE SCALE GENOMIC DNA]</scope>
    <source>
        <strain evidence="1 2">TCC</strain>
    </source>
</reference>
<dbReference type="VEuPathDB" id="TriTrypDB:TcG_06002"/>
<dbReference type="Proteomes" id="UP000246078">
    <property type="component" value="Unassembled WGS sequence"/>
</dbReference>
<name>A0A2V2XGR9_TRYCR</name>
<dbReference type="VEuPathDB" id="TriTrypDB:ECC02_000834"/>
<dbReference type="VEuPathDB" id="TriTrypDB:TCDM_07987"/>
<dbReference type="VEuPathDB" id="TriTrypDB:TcBrA4_0000450"/>
<gene>
    <name evidence="1" type="ORF">C3747_15g59</name>
</gene>
<sequence length="207" mass="23131">MGIVRPTVRYLMSVVSFKNTVSSQEQQVLKNDVCANLFTLAQWVTPALLLRRRRQQSSSEDNLAKEREGDFASGRSPKTVFSLSGSLPELDGIEATHTFYYQFVCFVMDSVFPVVFSPEYTACVAQHCGDQNEGQLLAVRVLNDTIVQLAEREMEEFRHLLGCSAWRKRIAEGILNCLVSLQPVVLEAGLENFNGLLWGAPSLLALK</sequence>
<dbReference type="VEuPathDB" id="TriTrypDB:TcCLB.511391.220"/>
<evidence type="ECO:0000313" key="2">
    <source>
        <dbReference type="Proteomes" id="UP000246078"/>
    </source>
</evidence>
<dbReference type="VEuPathDB" id="TriTrypDB:TCSYLVIO_009814"/>
<proteinExistence type="predicted"/>
<dbReference type="VEuPathDB" id="TriTrypDB:TcCL_NonESM08002"/>
<organism evidence="1 2">
    <name type="scientific">Trypanosoma cruzi</name>
    <dbReference type="NCBI Taxonomy" id="5693"/>
    <lineage>
        <taxon>Eukaryota</taxon>
        <taxon>Discoba</taxon>
        <taxon>Euglenozoa</taxon>
        <taxon>Kinetoplastea</taxon>
        <taxon>Metakinetoplastina</taxon>
        <taxon>Trypanosomatida</taxon>
        <taxon>Trypanosomatidae</taxon>
        <taxon>Trypanosoma</taxon>
        <taxon>Schizotrypanum</taxon>
    </lineage>
</organism>
<accession>A0A2V2XGR9</accession>
<dbReference type="VEuPathDB" id="TriTrypDB:Tc_MARK_2231"/>
<dbReference type="VEuPathDB" id="TriTrypDB:C3747_15g59"/>